<dbReference type="Pfam" id="PF01627">
    <property type="entry name" value="Hpt"/>
    <property type="match status" value="1"/>
</dbReference>
<dbReference type="STRING" id="984487.A0A1E4SB31"/>
<dbReference type="Gene3D" id="1.20.120.160">
    <property type="entry name" value="HPT domain"/>
    <property type="match status" value="1"/>
</dbReference>
<gene>
    <name evidence="3" type="ORF">CANTADRAFT_57843</name>
</gene>
<dbReference type="GO" id="GO:0000160">
    <property type="term" value="P:phosphorelay signal transduction system"/>
    <property type="evidence" value="ECO:0007669"/>
    <property type="project" value="InterPro"/>
</dbReference>
<dbReference type="GO" id="GO:0043424">
    <property type="term" value="F:protein histidine kinase binding"/>
    <property type="evidence" value="ECO:0007669"/>
    <property type="project" value="InterPro"/>
</dbReference>
<dbReference type="PANTHER" id="PTHR28242">
    <property type="entry name" value="PHOSPHORELAY INTERMEDIATE PROTEIN YPD1"/>
    <property type="match status" value="1"/>
</dbReference>
<evidence type="ECO:0000313" key="4">
    <source>
        <dbReference type="Proteomes" id="UP000094285"/>
    </source>
</evidence>
<accession>A0A1E4SB31</accession>
<feature type="domain" description="HPt" evidence="2">
    <location>
        <begin position="30"/>
        <end position="135"/>
    </location>
</feature>
<dbReference type="EMBL" id="KV453918">
    <property type="protein sequence ID" value="ODV76685.1"/>
    <property type="molecule type" value="Genomic_DNA"/>
</dbReference>
<dbReference type="Proteomes" id="UP000094285">
    <property type="component" value="Unassembled WGS sequence"/>
</dbReference>
<dbReference type="GO" id="GO:0009927">
    <property type="term" value="F:histidine phosphotransfer kinase activity"/>
    <property type="evidence" value="ECO:0007669"/>
    <property type="project" value="InterPro"/>
</dbReference>
<evidence type="ECO:0000313" key="3">
    <source>
        <dbReference type="EMBL" id="ODV76685.1"/>
    </source>
</evidence>
<dbReference type="InterPro" id="IPR045871">
    <property type="entry name" value="AHP1-5/YPD1"/>
</dbReference>
<protein>
    <submittedName>
        <fullName evidence="3">Histidine-phosphotransfer domain, HPT domain-containing protein</fullName>
    </submittedName>
</protein>
<dbReference type="InterPro" id="IPR008207">
    <property type="entry name" value="Sig_transdc_His_kin_Hpt_dom"/>
</dbReference>
<keyword evidence="1" id="KW-0597">Phosphoprotein</keyword>
<dbReference type="AlphaFoldDB" id="A0A1E4SB31"/>
<dbReference type="RefSeq" id="XP_020061807.1">
    <property type="nucleotide sequence ID" value="XM_020210737.1"/>
</dbReference>
<dbReference type="InterPro" id="IPR036641">
    <property type="entry name" value="HPT_dom_sf"/>
</dbReference>
<dbReference type="GeneID" id="30984873"/>
<dbReference type="GO" id="GO:0005634">
    <property type="term" value="C:nucleus"/>
    <property type="evidence" value="ECO:0007669"/>
    <property type="project" value="TreeGrafter"/>
</dbReference>
<sequence>MSDEKSQELQASGMVEWSVFSELVAMDEDEEGFSKSLFQTFVDQVIDTFREIDENLKQKNLEKLLALGHYLKGLAAALGLTQILAQCERIQNYGHKNNFDNFDVAQSPAFTKSNGDESTTNDFWIALIQDALEKARDGFVKSKIALSRYFDDEF</sequence>
<feature type="modified residue" description="Phosphohistidine" evidence="1">
    <location>
        <position position="69"/>
    </location>
</feature>
<evidence type="ECO:0000259" key="2">
    <source>
        <dbReference type="PROSITE" id="PS50894"/>
    </source>
</evidence>
<dbReference type="PANTHER" id="PTHR28242:SF52">
    <property type="entry name" value="PHOSPHORELAY INTERMEDIATE PROTEIN YPD1"/>
    <property type="match status" value="1"/>
</dbReference>
<organism evidence="3 4">
    <name type="scientific">Suhomyces tanzawaensis NRRL Y-17324</name>
    <dbReference type="NCBI Taxonomy" id="984487"/>
    <lineage>
        <taxon>Eukaryota</taxon>
        <taxon>Fungi</taxon>
        <taxon>Dikarya</taxon>
        <taxon>Ascomycota</taxon>
        <taxon>Saccharomycotina</taxon>
        <taxon>Pichiomycetes</taxon>
        <taxon>Debaryomycetaceae</taxon>
        <taxon>Suhomyces</taxon>
    </lineage>
</organism>
<evidence type="ECO:0000256" key="1">
    <source>
        <dbReference type="PROSITE-ProRule" id="PRU00110"/>
    </source>
</evidence>
<dbReference type="OrthoDB" id="1673781at2759"/>
<keyword evidence="4" id="KW-1185">Reference proteome</keyword>
<reference evidence="4" key="1">
    <citation type="submission" date="2016-05" db="EMBL/GenBank/DDBJ databases">
        <title>Comparative genomics of biotechnologically important yeasts.</title>
        <authorList>
            <consortium name="DOE Joint Genome Institute"/>
            <person name="Riley R."/>
            <person name="Haridas S."/>
            <person name="Wolfe K.H."/>
            <person name="Lopes M.R."/>
            <person name="Hittinger C.T."/>
            <person name="Goker M."/>
            <person name="Salamov A."/>
            <person name="Wisecaver J."/>
            <person name="Long T.M."/>
            <person name="Aerts A.L."/>
            <person name="Barry K."/>
            <person name="Choi C."/>
            <person name="Clum A."/>
            <person name="Coughlan A.Y."/>
            <person name="Deshpande S."/>
            <person name="Douglass A.P."/>
            <person name="Hanson S.J."/>
            <person name="Klenk H.-P."/>
            <person name="Labutti K."/>
            <person name="Lapidus A."/>
            <person name="Lindquist E."/>
            <person name="Lipzen A."/>
            <person name="Meier-Kolthoff J.P."/>
            <person name="Ohm R.A."/>
            <person name="Otillar R.P."/>
            <person name="Pangilinan J."/>
            <person name="Peng Y."/>
            <person name="Rokas A."/>
            <person name="Rosa C.A."/>
            <person name="Scheuner C."/>
            <person name="Sibirny A.A."/>
            <person name="Slot J.C."/>
            <person name="Stielow J.B."/>
            <person name="Sun H."/>
            <person name="Kurtzman C.P."/>
            <person name="Blackwell M."/>
            <person name="Grigoriev I.V."/>
            <person name="Jeffries T.W."/>
        </authorList>
    </citation>
    <scope>NUCLEOTIDE SEQUENCE [LARGE SCALE GENOMIC DNA]</scope>
    <source>
        <strain evidence="4">NRRL Y-17324</strain>
    </source>
</reference>
<name>A0A1E4SB31_9ASCO</name>
<proteinExistence type="predicted"/>
<dbReference type="SUPFAM" id="SSF47226">
    <property type="entry name" value="Histidine-containing phosphotransfer domain, HPT domain"/>
    <property type="match status" value="1"/>
</dbReference>
<dbReference type="GO" id="GO:0005737">
    <property type="term" value="C:cytoplasm"/>
    <property type="evidence" value="ECO:0007669"/>
    <property type="project" value="TreeGrafter"/>
</dbReference>
<dbReference type="PROSITE" id="PS50894">
    <property type="entry name" value="HPT"/>
    <property type="match status" value="1"/>
</dbReference>